<proteinExistence type="predicted"/>
<feature type="transmembrane region" description="Helical" evidence="2">
    <location>
        <begin position="39"/>
        <end position="60"/>
    </location>
</feature>
<keyword evidence="4" id="KW-1185">Reference proteome</keyword>
<feature type="transmembrane region" description="Helical" evidence="2">
    <location>
        <begin position="132"/>
        <end position="162"/>
    </location>
</feature>
<comment type="caution">
    <text evidence="3">The sequence shown here is derived from an EMBL/GenBank/DDBJ whole genome shotgun (WGS) entry which is preliminary data.</text>
</comment>
<sequence>MCRVVAQKGDVTYFCSRTSTWYCSGPLHTVMSYSTPEVFLVWSILSFLLCTFVVYHLWAFDRFHCLRWNQGNDGGFKRLMTYNYILGVPFWVIYSVGFCVIKYSEGYVFLPEVGVIPKPYQLWSKSHQNAVFPLYLCVSVAWGMEMVTHLESLCFLIFLLNAGSGAQDWFRSRCFRTWAVGSFISLIYLPLVTIFTRSNLESEAYIFLAGTSWSLFMSTCSIIVMSRFKPFLDALKREGVDMSLIVRLTKFHELNAIYICSRTLSAIPLLLHSADGLRSHHRINVSLFVMGLSKVISGFGFAITGAMALPIFFPRSIEGEIMRSSGLRSVNHGTRNHLMFISQEREVQDMYDLEQQPDQEVDKTSTASSSYIGSILQVVPGSFTPREGDWRGTLKSPSASFRLEPNRRQPDADELSTDCLSVQHLSNRRLSRLSRFLNNFKSPIDGLVRPGPSQQ</sequence>
<feature type="transmembrane region" description="Helical" evidence="2">
    <location>
        <begin position="204"/>
        <end position="228"/>
    </location>
</feature>
<feature type="region of interest" description="Disordered" evidence="1">
    <location>
        <begin position="387"/>
        <end position="415"/>
    </location>
</feature>
<feature type="transmembrane region" description="Helical" evidence="2">
    <location>
        <begin position="81"/>
        <end position="103"/>
    </location>
</feature>
<feature type="transmembrane region" description="Helical" evidence="2">
    <location>
        <begin position="287"/>
        <end position="313"/>
    </location>
</feature>
<gene>
    <name evidence="3" type="ORF">EDB92DRAFT_270579</name>
</gene>
<protein>
    <submittedName>
        <fullName evidence="3">Uncharacterized protein</fullName>
    </submittedName>
</protein>
<accession>A0AAD4L4Z2</accession>
<keyword evidence="2" id="KW-1133">Transmembrane helix</keyword>
<name>A0AAD4L4Z2_9AGAM</name>
<evidence type="ECO:0000256" key="1">
    <source>
        <dbReference type="SAM" id="MobiDB-lite"/>
    </source>
</evidence>
<dbReference type="EMBL" id="JAKELL010000135">
    <property type="protein sequence ID" value="KAH8980469.1"/>
    <property type="molecule type" value="Genomic_DNA"/>
</dbReference>
<keyword evidence="2" id="KW-0472">Membrane</keyword>
<evidence type="ECO:0000256" key="2">
    <source>
        <dbReference type="SAM" id="Phobius"/>
    </source>
</evidence>
<evidence type="ECO:0000313" key="3">
    <source>
        <dbReference type="EMBL" id="KAH8980469.1"/>
    </source>
</evidence>
<feature type="transmembrane region" description="Helical" evidence="2">
    <location>
        <begin position="174"/>
        <end position="192"/>
    </location>
</feature>
<dbReference type="AlphaFoldDB" id="A0AAD4L4Z2"/>
<keyword evidence="2" id="KW-0812">Transmembrane</keyword>
<dbReference type="Proteomes" id="UP001201163">
    <property type="component" value="Unassembled WGS sequence"/>
</dbReference>
<evidence type="ECO:0000313" key="4">
    <source>
        <dbReference type="Proteomes" id="UP001201163"/>
    </source>
</evidence>
<reference evidence="3" key="1">
    <citation type="submission" date="2022-01" db="EMBL/GenBank/DDBJ databases">
        <title>Comparative genomics reveals a dynamic genome evolution in the ectomycorrhizal milk-cap (Lactarius) mushrooms.</title>
        <authorList>
            <consortium name="DOE Joint Genome Institute"/>
            <person name="Lebreton A."/>
            <person name="Tang N."/>
            <person name="Kuo A."/>
            <person name="LaButti K."/>
            <person name="Drula E."/>
            <person name="Barry K."/>
            <person name="Clum A."/>
            <person name="Lipzen A."/>
            <person name="Mousain D."/>
            <person name="Ng V."/>
            <person name="Wang R."/>
            <person name="Wang X."/>
            <person name="Dai Y."/>
            <person name="Henrissat B."/>
            <person name="Grigoriev I.V."/>
            <person name="Guerin-Laguette A."/>
            <person name="Yu F."/>
            <person name="Martin F.M."/>
        </authorList>
    </citation>
    <scope>NUCLEOTIDE SEQUENCE</scope>
    <source>
        <strain evidence="3">QP</strain>
    </source>
</reference>
<organism evidence="3 4">
    <name type="scientific">Lactarius akahatsu</name>
    <dbReference type="NCBI Taxonomy" id="416441"/>
    <lineage>
        <taxon>Eukaryota</taxon>
        <taxon>Fungi</taxon>
        <taxon>Dikarya</taxon>
        <taxon>Basidiomycota</taxon>
        <taxon>Agaricomycotina</taxon>
        <taxon>Agaricomycetes</taxon>
        <taxon>Russulales</taxon>
        <taxon>Russulaceae</taxon>
        <taxon>Lactarius</taxon>
    </lineage>
</organism>